<dbReference type="PROSITE" id="PS50111">
    <property type="entry name" value="CHEMOTAXIS_TRANSDUC_2"/>
    <property type="match status" value="1"/>
</dbReference>
<evidence type="ECO:0000256" key="3">
    <source>
        <dbReference type="ARBA" id="ARBA00022500"/>
    </source>
</evidence>
<dbReference type="Pfam" id="PF00672">
    <property type="entry name" value="HAMP"/>
    <property type="match status" value="1"/>
</dbReference>
<dbReference type="InterPro" id="IPR033479">
    <property type="entry name" value="dCache_1"/>
</dbReference>
<evidence type="ECO:0000256" key="2">
    <source>
        <dbReference type="ARBA" id="ARBA00022475"/>
    </source>
</evidence>
<comment type="subcellular location">
    <subcellularLocation>
        <location evidence="1">Cell membrane</location>
        <topology evidence="1">Multi-pass membrane protein</topology>
    </subcellularLocation>
</comment>
<dbReference type="GO" id="GO:0004888">
    <property type="term" value="F:transmembrane signaling receptor activity"/>
    <property type="evidence" value="ECO:0007669"/>
    <property type="project" value="InterPro"/>
</dbReference>
<evidence type="ECO:0000256" key="4">
    <source>
        <dbReference type="ARBA" id="ARBA00022692"/>
    </source>
</evidence>
<evidence type="ECO:0000313" key="13">
    <source>
        <dbReference type="EMBL" id="SMB87834.1"/>
    </source>
</evidence>
<dbReference type="GO" id="GO:0006935">
    <property type="term" value="P:chemotaxis"/>
    <property type="evidence" value="ECO:0007669"/>
    <property type="project" value="UniProtKB-KW"/>
</dbReference>
<dbReference type="Pfam" id="PF02743">
    <property type="entry name" value="dCache_1"/>
    <property type="match status" value="1"/>
</dbReference>
<dbReference type="GO" id="GO:0005886">
    <property type="term" value="C:plasma membrane"/>
    <property type="evidence" value="ECO:0007669"/>
    <property type="project" value="UniProtKB-SubCell"/>
</dbReference>
<evidence type="ECO:0000256" key="6">
    <source>
        <dbReference type="ARBA" id="ARBA00023136"/>
    </source>
</evidence>
<keyword evidence="6 10" id="KW-0472">Membrane</keyword>
<protein>
    <submittedName>
        <fullName evidence="13">Methyl-accepting chemotaxis sensory transducer with Cache sensor</fullName>
    </submittedName>
</protein>
<evidence type="ECO:0000256" key="8">
    <source>
        <dbReference type="ARBA" id="ARBA00029447"/>
    </source>
</evidence>
<dbReference type="GO" id="GO:0007165">
    <property type="term" value="P:signal transduction"/>
    <property type="evidence" value="ECO:0007669"/>
    <property type="project" value="UniProtKB-KW"/>
</dbReference>
<evidence type="ECO:0000256" key="9">
    <source>
        <dbReference type="PROSITE-ProRule" id="PRU00284"/>
    </source>
</evidence>
<dbReference type="PANTHER" id="PTHR32089">
    <property type="entry name" value="METHYL-ACCEPTING CHEMOTAXIS PROTEIN MCPB"/>
    <property type="match status" value="1"/>
</dbReference>
<dbReference type="CDD" id="cd12912">
    <property type="entry name" value="PDC2_MCP_like"/>
    <property type="match status" value="1"/>
</dbReference>
<dbReference type="OrthoDB" id="597657at2"/>
<keyword evidence="5 10" id="KW-1133">Transmembrane helix</keyword>
<evidence type="ECO:0000256" key="5">
    <source>
        <dbReference type="ARBA" id="ARBA00022989"/>
    </source>
</evidence>
<keyword evidence="2" id="KW-1003">Cell membrane</keyword>
<name>A0A1W1V466_DESTI</name>
<sequence>MKLKLGQKMALYIGVIVLVTSLGLGMTAYYHSAKATIEEAEKSLTHLAEADAKSVDSTIIGNIETLETIANRKLMKTMNWQDQQPLLQEELERLKSRGYLGMGVVYPDGTTLYSDGSEANLGDRDYVIKAFKGEGNVSDIIISRVTNSAVLMYAAPIYDATGNVGGVLVARQPGDALNTLIAEMGFGKSGYAYLLSSTGNFMAHPKVDYILEQKGVNTGLNGENELKDWALAIDKIGLGKAGVTSYKYNDNIMHLGLDVLPKTGWTIGVVANEKEFLQGLTSLRIIITLTALFYVIFGIGAALILGRLISKPIVESSKHAMIMASGDLTHNVPEKYLNREDEIGDLTKAFNILSDNFRKAIGAINNSAENLALSSTELSVISQNSAANMQEVSASTEEISASLEEVSASSEQISASSQQMDASAAQLLENMKTGNQTAKEIEDKATNIESEVIANQQKATDIHVDLDKRLKNGIEKAKIVNEISNMANQIAAISEQTNLLALNAAIEAARAGEQGRGFAVVADEVRKLATDSKETVTNIQNLTRQVQTNIYALIDDANELLRFLATDVDRDYQKFAETAQQYKNDAHVFFDLTNYTTQMSEEVLNAVNEVTTSINDVAQTIEQSAEGATQIAKGTEDTSAAMGEINEASDKLKNMSNELTNIMARFKI</sequence>
<keyword evidence="3" id="KW-0145">Chemotaxis</keyword>
<dbReference type="Proteomes" id="UP000192731">
    <property type="component" value="Unassembled WGS sequence"/>
</dbReference>
<dbReference type="Gene3D" id="1.10.287.950">
    <property type="entry name" value="Methyl-accepting chemotaxis protein"/>
    <property type="match status" value="1"/>
</dbReference>
<dbReference type="InterPro" id="IPR029151">
    <property type="entry name" value="Sensor-like_sf"/>
</dbReference>
<feature type="domain" description="Methyl-accepting transducer" evidence="11">
    <location>
        <begin position="374"/>
        <end position="653"/>
    </location>
</feature>
<keyword evidence="14" id="KW-1185">Reference proteome</keyword>
<feature type="transmembrane region" description="Helical" evidence="10">
    <location>
        <begin position="9"/>
        <end position="30"/>
    </location>
</feature>
<accession>A0A1W1V466</accession>
<dbReference type="InterPro" id="IPR003660">
    <property type="entry name" value="HAMP_dom"/>
</dbReference>
<gene>
    <name evidence="13" type="ORF">SAMN00017405_1780</name>
</gene>
<comment type="similarity">
    <text evidence="8">Belongs to the methyl-accepting chemotaxis (MCP) protein family.</text>
</comment>
<dbReference type="InterPro" id="IPR004090">
    <property type="entry name" value="Chemotax_Me-accpt_rcpt"/>
</dbReference>
<feature type="transmembrane region" description="Helical" evidence="10">
    <location>
        <begin position="285"/>
        <end position="309"/>
    </location>
</feature>
<dbReference type="CDD" id="cd06225">
    <property type="entry name" value="HAMP"/>
    <property type="match status" value="1"/>
</dbReference>
<reference evidence="13 14" key="1">
    <citation type="submission" date="2017-04" db="EMBL/GenBank/DDBJ databases">
        <authorList>
            <person name="Afonso C.L."/>
            <person name="Miller P.J."/>
            <person name="Scott M.A."/>
            <person name="Spackman E."/>
            <person name="Goraichik I."/>
            <person name="Dimitrov K.M."/>
            <person name="Suarez D.L."/>
            <person name="Swayne D.E."/>
        </authorList>
    </citation>
    <scope>NUCLEOTIDE SEQUENCE [LARGE SCALE GENOMIC DNA]</scope>
    <source>
        <strain evidence="13 14">DSM 11270</strain>
    </source>
</reference>
<keyword evidence="7 9" id="KW-0807">Transducer</keyword>
<dbReference type="SMART" id="SM00304">
    <property type="entry name" value="HAMP"/>
    <property type="match status" value="1"/>
</dbReference>
<dbReference type="RefSeq" id="WP_084052760.1">
    <property type="nucleotide sequence ID" value="NZ_FWWT01000014.1"/>
</dbReference>
<dbReference type="Pfam" id="PF00015">
    <property type="entry name" value="MCPsignal"/>
    <property type="match status" value="1"/>
</dbReference>
<dbReference type="AlphaFoldDB" id="A0A1W1V466"/>
<dbReference type="PANTHER" id="PTHR32089:SF112">
    <property type="entry name" value="LYSOZYME-LIKE PROTEIN-RELATED"/>
    <property type="match status" value="1"/>
</dbReference>
<dbReference type="PROSITE" id="PS50885">
    <property type="entry name" value="HAMP"/>
    <property type="match status" value="1"/>
</dbReference>
<dbReference type="EMBL" id="FWWT01000014">
    <property type="protein sequence ID" value="SMB87834.1"/>
    <property type="molecule type" value="Genomic_DNA"/>
</dbReference>
<evidence type="ECO:0000256" key="1">
    <source>
        <dbReference type="ARBA" id="ARBA00004651"/>
    </source>
</evidence>
<evidence type="ECO:0000256" key="10">
    <source>
        <dbReference type="SAM" id="Phobius"/>
    </source>
</evidence>
<dbReference type="Gene3D" id="3.30.450.20">
    <property type="entry name" value="PAS domain"/>
    <property type="match status" value="1"/>
</dbReference>
<keyword evidence="4 10" id="KW-0812">Transmembrane</keyword>
<evidence type="ECO:0000256" key="7">
    <source>
        <dbReference type="ARBA" id="ARBA00023224"/>
    </source>
</evidence>
<dbReference type="SMART" id="SM00283">
    <property type="entry name" value="MA"/>
    <property type="match status" value="1"/>
</dbReference>
<evidence type="ECO:0000313" key="14">
    <source>
        <dbReference type="Proteomes" id="UP000192731"/>
    </source>
</evidence>
<organism evidence="13 14">
    <name type="scientific">Desulfonispora thiosulfatigenes DSM 11270</name>
    <dbReference type="NCBI Taxonomy" id="656914"/>
    <lineage>
        <taxon>Bacteria</taxon>
        <taxon>Bacillati</taxon>
        <taxon>Bacillota</taxon>
        <taxon>Clostridia</taxon>
        <taxon>Eubacteriales</taxon>
        <taxon>Peptococcaceae</taxon>
        <taxon>Desulfonispora</taxon>
    </lineage>
</organism>
<dbReference type="CDD" id="cd12914">
    <property type="entry name" value="PDC1_DGC_like"/>
    <property type="match status" value="1"/>
</dbReference>
<dbReference type="PRINTS" id="PR00260">
    <property type="entry name" value="CHEMTRNSDUCR"/>
</dbReference>
<feature type="domain" description="HAMP" evidence="12">
    <location>
        <begin position="307"/>
        <end position="362"/>
    </location>
</feature>
<proteinExistence type="inferred from homology"/>
<evidence type="ECO:0000259" key="12">
    <source>
        <dbReference type="PROSITE" id="PS50885"/>
    </source>
</evidence>
<dbReference type="InterPro" id="IPR004089">
    <property type="entry name" value="MCPsignal_dom"/>
</dbReference>
<evidence type="ECO:0000259" key="11">
    <source>
        <dbReference type="PROSITE" id="PS50111"/>
    </source>
</evidence>
<dbReference type="SUPFAM" id="SSF103190">
    <property type="entry name" value="Sensory domain-like"/>
    <property type="match status" value="1"/>
</dbReference>
<dbReference type="STRING" id="656914.SAMN00017405_1780"/>
<dbReference type="SUPFAM" id="SSF58104">
    <property type="entry name" value="Methyl-accepting chemotaxis protein (MCP) signaling domain"/>
    <property type="match status" value="1"/>
</dbReference>